<dbReference type="PROSITE" id="PS51257">
    <property type="entry name" value="PROKAR_LIPOPROTEIN"/>
    <property type="match status" value="1"/>
</dbReference>
<gene>
    <name evidence="2" type="ORF">A9K56_01925</name>
</gene>
<organism evidence="2 3">
    <name type="scientific">Stenotrophomonas maltophilia</name>
    <name type="common">Pseudomonas maltophilia</name>
    <name type="synonym">Xanthomonas maltophilia</name>
    <dbReference type="NCBI Taxonomy" id="40324"/>
    <lineage>
        <taxon>Bacteria</taxon>
        <taxon>Pseudomonadati</taxon>
        <taxon>Pseudomonadota</taxon>
        <taxon>Gammaproteobacteria</taxon>
        <taxon>Lysobacterales</taxon>
        <taxon>Lysobacteraceae</taxon>
        <taxon>Stenotrophomonas</taxon>
        <taxon>Stenotrophomonas maltophilia group</taxon>
    </lineage>
</organism>
<dbReference type="Proteomes" id="UP000092125">
    <property type="component" value="Unassembled WGS sequence"/>
</dbReference>
<evidence type="ECO:0008006" key="4">
    <source>
        <dbReference type="Google" id="ProtNLM"/>
    </source>
</evidence>
<evidence type="ECO:0000256" key="1">
    <source>
        <dbReference type="SAM" id="SignalP"/>
    </source>
</evidence>
<comment type="caution">
    <text evidence="2">The sequence shown here is derived from an EMBL/GenBank/DDBJ whole genome shotgun (WGS) entry which is preliminary data.</text>
</comment>
<dbReference type="EMBL" id="LYVI01000001">
    <property type="protein sequence ID" value="OBU63480.1"/>
    <property type="molecule type" value="Genomic_DNA"/>
</dbReference>
<protein>
    <recommendedName>
        <fullName evidence="4">Secreted protein</fullName>
    </recommendedName>
</protein>
<dbReference type="RefSeq" id="WP_065181270.1">
    <property type="nucleotide sequence ID" value="NZ_LYVI01000001.1"/>
</dbReference>
<dbReference type="AlphaFoldDB" id="A0AAP7GV76"/>
<keyword evidence="1" id="KW-0732">Signal</keyword>
<proteinExistence type="predicted"/>
<evidence type="ECO:0000313" key="2">
    <source>
        <dbReference type="EMBL" id="OBU63480.1"/>
    </source>
</evidence>
<feature type="chain" id="PRO_5043033920" description="Secreted protein" evidence="1">
    <location>
        <begin position="23"/>
        <end position="168"/>
    </location>
</feature>
<sequence>MNRSARLLLPTAAITLAAVLGACTTTRGPASVPTAERTGQSWVVTRPILAAQVLDTCSRHSPGRDAGRVTGYWAPSRQQVDQLEAALPSLQAQVPDVLDFDRQYVGIESAGKRLIYINAFRLPDDSGIKPAREAIRVCDGGKQFWGAVFDPATGAFSELQFNGGLGGP</sequence>
<evidence type="ECO:0000313" key="3">
    <source>
        <dbReference type="Proteomes" id="UP000092125"/>
    </source>
</evidence>
<accession>A0AAP7GV76</accession>
<name>A0AAP7GV76_STEMA</name>
<reference evidence="2 3" key="1">
    <citation type="submission" date="2016-05" db="EMBL/GenBank/DDBJ databases">
        <title>Draft Genome Sequences of Stenotrophomonas maltophilia Strains Sm32COP, Sm41DVV, Sm46PAILV, SmF3, SmF22, SmSOFb1 and SmCVFa1, Isolated from Different Manures, in France.</title>
        <authorList>
            <person name="Nazaret S."/>
            <person name="Bodilis J."/>
        </authorList>
    </citation>
    <scope>NUCLEOTIDE SEQUENCE [LARGE SCALE GENOMIC DNA]</scope>
    <source>
        <strain evidence="2 3">Sm41DVV</strain>
    </source>
</reference>
<feature type="signal peptide" evidence="1">
    <location>
        <begin position="1"/>
        <end position="22"/>
    </location>
</feature>